<protein>
    <recommendedName>
        <fullName evidence="3">Helix-turn-helix domain-containing protein</fullName>
    </recommendedName>
</protein>
<dbReference type="RefSeq" id="WP_096487180.1">
    <property type="nucleotide sequence ID" value="NZ_AP014809.1"/>
</dbReference>
<dbReference type="EMBL" id="AP014809">
    <property type="protein sequence ID" value="BAU93457.1"/>
    <property type="molecule type" value="Genomic_DNA"/>
</dbReference>
<organism evidence="1 2">
    <name type="scientific">Methylorubrum populi</name>
    <dbReference type="NCBI Taxonomy" id="223967"/>
    <lineage>
        <taxon>Bacteria</taxon>
        <taxon>Pseudomonadati</taxon>
        <taxon>Pseudomonadota</taxon>
        <taxon>Alphaproteobacteria</taxon>
        <taxon>Hyphomicrobiales</taxon>
        <taxon>Methylobacteriaceae</taxon>
        <taxon>Methylorubrum</taxon>
    </lineage>
</organism>
<dbReference type="OrthoDB" id="7574435at2"/>
<dbReference type="Proteomes" id="UP000218288">
    <property type="component" value="Chromosome"/>
</dbReference>
<dbReference type="AlphaFoldDB" id="A0A160PIV5"/>
<evidence type="ECO:0000313" key="2">
    <source>
        <dbReference type="Proteomes" id="UP000218288"/>
    </source>
</evidence>
<name>A0A160PIV5_9HYPH</name>
<evidence type="ECO:0008006" key="3">
    <source>
        <dbReference type="Google" id="ProtNLM"/>
    </source>
</evidence>
<proteinExistence type="predicted"/>
<evidence type="ECO:0000313" key="1">
    <source>
        <dbReference type="EMBL" id="BAU93457.1"/>
    </source>
</evidence>
<reference evidence="1 2" key="1">
    <citation type="journal article" date="2016" name="Genome Announc.">
        <title>Complete Genome Sequence of Methylobacterium populi P-1M, Isolated from Pink-Pigmented Household Biofilm.</title>
        <authorList>
            <person name="Morohoshi T."/>
            <person name="Ikeda T."/>
        </authorList>
    </citation>
    <scope>NUCLEOTIDE SEQUENCE [LARGE SCALE GENOMIC DNA]</scope>
    <source>
        <strain evidence="1 2">P-1M</strain>
    </source>
</reference>
<gene>
    <name evidence="1" type="ORF">MPPM_4852</name>
</gene>
<sequence>MTREAAAAYCSLSPATWDRWVSDGRMPPPLPGTHRWDRKAIDRAWDMISGIGASEMSAADMAMEEWRKTYRAG</sequence>
<accession>A0A160PIV5</accession>